<evidence type="ECO:0000313" key="9">
    <source>
        <dbReference type="EMBL" id="PKQ67231.1"/>
    </source>
</evidence>
<feature type="transmembrane region" description="Helical" evidence="7">
    <location>
        <begin position="159"/>
        <end position="179"/>
    </location>
</feature>
<dbReference type="OrthoDB" id="9811700at2"/>
<accession>A0A2N3IA76</accession>
<dbReference type="NCBIfam" id="TIGR02745">
    <property type="entry name" value="ccoG_rdxA_fixG"/>
    <property type="match status" value="1"/>
</dbReference>
<dbReference type="GO" id="GO:0046872">
    <property type="term" value="F:metal ion binding"/>
    <property type="evidence" value="ECO:0007669"/>
    <property type="project" value="UniProtKB-KW"/>
</dbReference>
<keyword evidence="7" id="KW-1133">Transmembrane helix</keyword>
<keyword evidence="7" id="KW-0812">Transmembrane</keyword>
<feature type="transmembrane region" description="Helical" evidence="7">
    <location>
        <begin position="194"/>
        <end position="214"/>
    </location>
</feature>
<protein>
    <submittedName>
        <fullName evidence="9">Cytochrome c oxidase accessory protein CcoG</fullName>
    </submittedName>
</protein>
<keyword evidence="7" id="KW-0472">Membrane</keyword>
<comment type="caution">
    <text evidence="9">The sequence shown here is derived from an EMBL/GenBank/DDBJ whole genome shotgun (WGS) entry which is preliminary data.</text>
</comment>
<dbReference type="GO" id="GO:0051539">
    <property type="term" value="F:4 iron, 4 sulfur cluster binding"/>
    <property type="evidence" value="ECO:0007669"/>
    <property type="project" value="UniProtKB-KW"/>
</dbReference>
<evidence type="ECO:0000256" key="2">
    <source>
        <dbReference type="ARBA" id="ARBA00022485"/>
    </source>
</evidence>
<gene>
    <name evidence="9" type="ORF">Rain11_2158</name>
</gene>
<keyword evidence="5" id="KW-0408">Iron</keyword>
<dbReference type="AlphaFoldDB" id="A0A2N3IA76"/>
<feature type="transmembrane region" description="Helical" evidence="7">
    <location>
        <begin position="40"/>
        <end position="64"/>
    </location>
</feature>
<dbReference type="Gene3D" id="3.30.70.20">
    <property type="match status" value="1"/>
</dbReference>
<reference evidence="9 10" key="1">
    <citation type="submission" date="2017-06" db="EMBL/GenBank/DDBJ databases">
        <title>Raineya orbicola gen. nov., sp. nov. a slightly thermophilic bacterium of the phylum Bacteroidetes and the description of Raineyaceae fam. nov.</title>
        <authorList>
            <person name="Albuquerque L."/>
            <person name="Polonia A.R.M."/>
            <person name="Barroso C."/>
            <person name="Froufe H.J.C."/>
            <person name="Lage O."/>
            <person name="Lobo-Da-Cunha A."/>
            <person name="Egas C."/>
            <person name="Da Costa M.S."/>
        </authorList>
    </citation>
    <scope>NUCLEOTIDE SEQUENCE [LARGE SCALE GENOMIC DNA]</scope>
    <source>
        <strain evidence="9 10">SPSPC-11</strain>
    </source>
</reference>
<dbReference type="Pfam" id="PF13746">
    <property type="entry name" value="Fer4_18"/>
    <property type="match status" value="1"/>
</dbReference>
<evidence type="ECO:0000256" key="6">
    <source>
        <dbReference type="ARBA" id="ARBA00023014"/>
    </source>
</evidence>
<name>A0A2N3IA76_9BACT</name>
<dbReference type="PANTHER" id="PTHR30176:SF3">
    <property type="entry name" value="FERREDOXIN-TYPE PROTEIN NAPH"/>
    <property type="match status" value="1"/>
</dbReference>
<dbReference type="InterPro" id="IPR051684">
    <property type="entry name" value="Electron_Trans/Redox"/>
</dbReference>
<evidence type="ECO:0000256" key="4">
    <source>
        <dbReference type="ARBA" id="ARBA00022982"/>
    </source>
</evidence>
<dbReference type="Gene3D" id="2.60.40.10">
    <property type="entry name" value="Immunoglobulins"/>
    <property type="match status" value="1"/>
</dbReference>
<dbReference type="SUPFAM" id="SSF54862">
    <property type="entry name" value="4Fe-4S ferredoxins"/>
    <property type="match status" value="1"/>
</dbReference>
<evidence type="ECO:0000256" key="1">
    <source>
        <dbReference type="ARBA" id="ARBA00022448"/>
    </source>
</evidence>
<keyword evidence="10" id="KW-1185">Reference proteome</keyword>
<keyword evidence="4" id="KW-0249">Electron transport</keyword>
<proteinExistence type="predicted"/>
<dbReference type="Proteomes" id="UP000233387">
    <property type="component" value="Unassembled WGS sequence"/>
</dbReference>
<evidence type="ECO:0000256" key="5">
    <source>
        <dbReference type="ARBA" id="ARBA00023004"/>
    </source>
</evidence>
<keyword evidence="2" id="KW-0004">4Fe-4S</keyword>
<dbReference type="GO" id="GO:0005886">
    <property type="term" value="C:plasma membrane"/>
    <property type="evidence" value="ECO:0007669"/>
    <property type="project" value="TreeGrafter"/>
</dbReference>
<dbReference type="InterPro" id="IPR014116">
    <property type="entry name" value="Cyt_c_oxidase_cbb3_FixG"/>
</dbReference>
<dbReference type="Pfam" id="PF12801">
    <property type="entry name" value="Fer4_5"/>
    <property type="match status" value="1"/>
</dbReference>
<feature type="transmembrane region" description="Helical" evidence="7">
    <location>
        <begin position="332"/>
        <end position="352"/>
    </location>
</feature>
<dbReference type="InterPro" id="IPR017900">
    <property type="entry name" value="4Fe4S_Fe_S_CS"/>
</dbReference>
<dbReference type="Pfam" id="PF11614">
    <property type="entry name" value="FixG_C"/>
    <property type="match status" value="1"/>
</dbReference>
<dbReference type="InterPro" id="IPR032879">
    <property type="entry name" value="FixG_C"/>
</dbReference>
<feature type="domain" description="4Fe-4S ferredoxin-type" evidence="8">
    <location>
        <begin position="254"/>
        <end position="283"/>
    </location>
</feature>
<evidence type="ECO:0000313" key="10">
    <source>
        <dbReference type="Proteomes" id="UP000233387"/>
    </source>
</evidence>
<dbReference type="PROSITE" id="PS00198">
    <property type="entry name" value="4FE4S_FER_1"/>
    <property type="match status" value="1"/>
</dbReference>
<dbReference type="PANTHER" id="PTHR30176">
    <property type="entry name" value="FERREDOXIN-TYPE PROTEIN NAPH"/>
    <property type="match status" value="1"/>
</dbReference>
<sequence length="470" mass="53356">MITQEQPTFREQLGVLEKTGKRHWIFPKKPQGFYTNLRKIFAFLLLAILFGMPFIKINGHPFFLLNFIERKFIIFGQAFFPQDFFLLALLLVSFVVFIALFTVVFGRLFCGWACPQTIFLEMVFRQVEYWIEGDASAQKRLAESSWTREKILKKTLKHAIFLMLSFVFISTFASYIVGIDRLKEIFTGSFSENWVAWLVIGVFTGAFYAVFAFIREIVCIVICPYGRMQGVLLDSNSIVVAYDFVRGEPRGKMKKGDATPKGDCIDCKLCVQVCPTGIDIRNGTQLECVNCTACIDACDEVMEKIDKPKGLIRYDSMNGIKTGKKFRVTGRMIGYSVVLTILLGIMATALAVRKDVQINIMRTPGMLYQEVGTNKDTVSNLYNATLVNKTFNTQKIRLELAEGQIGKIQWVATSQELVLQPQEVRKITFFVQIPKSSITASTMKVKIKAFNTETQKTLYNTETSFLAPAE</sequence>
<dbReference type="EMBL" id="NKXO01000037">
    <property type="protein sequence ID" value="PKQ67231.1"/>
    <property type="molecule type" value="Genomic_DNA"/>
</dbReference>
<dbReference type="RefSeq" id="WP_101359420.1">
    <property type="nucleotide sequence ID" value="NZ_NKXO01000037.1"/>
</dbReference>
<keyword evidence="6" id="KW-0411">Iron-sulfur</keyword>
<keyword evidence="3" id="KW-0479">Metal-binding</keyword>
<dbReference type="InterPro" id="IPR013783">
    <property type="entry name" value="Ig-like_fold"/>
</dbReference>
<dbReference type="PROSITE" id="PS51379">
    <property type="entry name" value="4FE4S_FER_2"/>
    <property type="match status" value="1"/>
</dbReference>
<organism evidence="9 10">
    <name type="scientific">Raineya orbicola</name>
    <dbReference type="NCBI Taxonomy" id="2016530"/>
    <lineage>
        <taxon>Bacteria</taxon>
        <taxon>Pseudomonadati</taxon>
        <taxon>Bacteroidota</taxon>
        <taxon>Cytophagia</taxon>
        <taxon>Cytophagales</taxon>
        <taxon>Raineyaceae</taxon>
        <taxon>Raineya</taxon>
    </lineage>
</organism>
<dbReference type="InterPro" id="IPR017896">
    <property type="entry name" value="4Fe4S_Fe-S-bd"/>
</dbReference>
<evidence type="ECO:0000259" key="8">
    <source>
        <dbReference type="PROSITE" id="PS51379"/>
    </source>
</evidence>
<evidence type="ECO:0000256" key="7">
    <source>
        <dbReference type="SAM" id="Phobius"/>
    </source>
</evidence>
<keyword evidence="1" id="KW-0813">Transport</keyword>
<evidence type="ECO:0000256" key="3">
    <source>
        <dbReference type="ARBA" id="ARBA00022723"/>
    </source>
</evidence>
<feature type="transmembrane region" description="Helical" evidence="7">
    <location>
        <begin position="84"/>
        <end position="110"/>
    </location>
</feature>